<evidence type="ECO:0000313" key="1">
    <source>
        <dbReference type="EMBL" id="SNY45252.1"/>
    </source>
</evidence>
<evidence type="ECO:0008006" key="3">
    <source>
        <dbReference type="Google" id="ProtNLM"/>
    </source>
</evidence>
<sequence length="59" mass="6911">MFGFLKPNPAKKLRKAYDSKLEQAMHAQRNGDMRLYADLTEQSEQIWQQLTELEKANAK</sequence>
<evidence type="ECO:0000313" key="2">
    <source>
        <dbReference type="Proteomes" id="UP000219353"/>
    </source>
</evidence>
<dbReference type="Proteomes" id="UP000219353">
    <property type="component" value="Unassembled WGS sequence"/>
</dbReference>
<organism evidence="1 2">
    <name type="scientific">Arsukibacterium tuosuense</name>
    <dbReference type="NCBI Taxonomy" id="1323745"/>
    <lineage>
        <taxon>Bacteria</taxon>
        <taxon>Pseudomonadati</taxon>
        <taxon>Pseudomonadota</taxon>
        <taxon>Gammaproteobacteria</taxon>
        <taxon>Chromatiales</taxon>
        <taxon>Chromatiaceae</taxon>
        <taxon>Arsukibacterium</taxon>
    </lineage>
</organism>
<accession>A0A285IBA7</accession>
<name>A0A285IBA7_9GAMM</name>
<dbReference type="EMBL" id="OBEB01000001">
    <property type="protein sequence ID" value="SNY45252.1"/>
    <property type="molecule type" value="Genomic_DNA"/>
</dbReference>
<gene>
    <name evidence="1" type="ORF">SAMN06297280_0858</name>
</gene>
<protein>
    <recommendedName>
        <fullName evidence="3">Lacal_2735 family protein</fullName>
    </recommendedName>
</protein>
<dbReference type="AlphaFoldDB" id="A0A285IBA7"/>
<dbReference type="RefSeq" id="WP_097110079.1">
    <property type="nucleotide sequence ID" value="NZ_OBEB01000001.1"/>
</dbReference>
<reference evidence="2" key="1">
    <citation type="submission" date="2017-09" db="EMBL/GenBank/DDBJ databases">
        <authorList>
            <person name="Varghese N."/>
            <person name="Submissions S."/>
        </authorList>
    </citation>
    <scope>NUCLEOTIDE SEQUENCE [LARGE SCALE GENOMIC DNA]</scope>
    <source>
        <strain evidence="2">CGMCC 1.12461</strain>
    </source>
</reference>
<proteinExistence type="predicted"/>
<dbReference type="InterPro" id="IPR045493">
    <property type="entry name" value="DUF6435"/>
</dbReference>
<dbReference type="NCBIfam" id="NF033487">
    <property type="entry name" value="Lacal_2735_fam"/>
    <property type="match status" value="1"/>
</dbReference>
<dbReference type="OrthoDB" id="292170at2"/>
<keyword evidence="2" id="KW-1185">Reference proteome</keyword>
<dbReference type="Pfam" id="PF20027">
    <property type="entry name" value="DUF6435"/>
    <property type="match status" value="1"/>
</dbReference>